<keyword evidence="1" id="KW-0408">Iron</keyword>
<dbReference type="PANTHER" id="PTHR36577:SF3">
    <property type="entry name" value="DUF521 DOMAIN PROTEIN (AFU_ORTHOLOGUE AFUA_6G00490)"/>
    <property type="match status" value="1"/>
</dbReference>
<name>A0A1G8LWQ9_9GAMM</name>
<evidence type="ECO:0000259" key="3">
    <source>
        <dbReference type="Pfam" id="PF01989"/>
    </source>
</evidence>
<protein>
    <submittedName>
        <fullName evidence="5">Predicted aconitase subunit 1</fullName>
    </submittedName>
</protein>
<dbReference type="EMBL" id="FNDG01000020">
    <property type="protein sequence ID" value="SDI59590.1"/>
    <property type="molecule type" value="Genomic_DNA"/>
</dbReference>
<keyword evidence="2" id="KW-0456">Lyase</keyword>
<gene>
    <name evidence="5" type="ORF">SAMN05216588_1209</name>
</gene>
<evidence type="ECO:0000256" key="2">
    <source>
        <dbReference type="ARBA" id="ARBA00023239"/>
    </source>
</evidence>
<dbReference type="STRING" id="29435.SAMN05216588_1209"/>
<feature type="domain" description="Phosphomevalonate dehydratase small subunit-like" evidence="3">
    <location>
        <begin position="38"/>
        <end position="113"/>
    </location>
</feature>
<dbReference type="InterPro" id="IPR007506">
    <property type="entry name" value="PMDh-L-like_dom"/>
</dbReference>
<evidence type="ECO:0000259" key="4">
    <source>
        <dbReference type="Pfam" id="PF04412"/>
    </source>
</evidence>
<dbReference type="CDD" id="cd01355">
    <property type="entry name" value="AcnX"/>
    <property type="match status" value="1"/>
</dbReference>
<accession>A0A1G8LWQ9</accession>
<evidence type="ECO:0000313" key="6">
    <source>
        <dbReference type="Proteomes" id="UP000198606"/>
    </source>
</evidence>
<dbReference type="Pfam" id="PF04412">
    <property type="entry name" value="AcnX"/>
    <property type="match status" value="1"/>
</dbReference>
<reference evidence="5 6" key="1">
    <citation type="submission" date="2016-10" db="EMBL/GenBank/DDBJ databases">
        <authorList>
            <person name="de Groot N.N."/>
        </authorList>
    </citation>
    <scope>NUCLEOTIDE SEQUENCE [LARGE SCALE GENOMIC DNA]</scope>
    <source>
        <strain evidence="5 6">LMG 18387</strain>
    </source>
</reference>
<organism evidence="5 6">
    <name type="scientific">Phytopseudomonas flavescens</name>
    <dbReference type="NCBI Taxonomy" id="29435"/>
    <lineage>
        <taxon>Bacteria</taxon>
        <taxon>Pseudomonadati</taxon>
        <taxon>Pseudomonadota</taxon>
        <taxon>Gammaproteobacteria</taxon>
        <taxon>Pseudomonadales</taxon>
        <taxon>Pseudomonadaceae</taxon>
        <taxon>Phytopseudomonas</taxon>
    </lineage>
</organism>
<dbReference type="Pfam" id="PF01989">
    <property type="entry name" value="AcnX_swivel_put"/>
    <property type="match status" value="1"/>
</dbReference>
<dbReference type="InterPro" id="IPR002840">
    <property type="entry name" value="PMDh-S-like_dom"/>
</dbReference>
<proteinExistence type="predicted"/>
<dbReference type="PIRSF" id="PIRSF036630">
    <property type="entry name" value="UCP036630"/>
    <property type="match status" value="1"/>
</dbReference>
<evidence type="ECO:0000313" key="5">
    <source>
        <dbReference type="EMBL" id="SDI59590.1"/>
    </source>
</evidence>
<sequence length="603" mass="64297">MPTVADHASTHSPACAIQGRSLVAGRAEGALLFAEMGLSFWGGVDPFTGEVIDRHHPLSGQNLAGRVLAIPSGRGSCTGSSVMMELLSGEHAPTALVLAEADEILTLGVLVAERLFQRSIAVLCIGHDAFTRLRGQAYARLDGERLQLYPQPPADARPTGVASIHQQPLFASALQLSESDRALLDGSQGKAAQVAMQLVLRMAELQGASELLDVTQAHIDGCIYTGPASLRFAEQLVAWGARVRVPTTLNSISVDQRRWRALGIDAAFGEPASALGDAYMAMGAHLSFTCAPYLLDSAPTRGEQIVWAESNAVVYANSVLGARTLKYPDYLDICIALTGRAPRVGCHLDEHRMASLQIQLPALAELDDAFYPLLGYHVGLLCGSHIPLVRGLEQAQPSLDDLKAFGAAFATSSAAPLFHIAGVTPEARHPETVIHSTESAPTERVTLADLRRSWDELNSADEAEVRLIALGNPHFSLSEFARLAHLCAGRSKHAQVSLVITCGRAIHEQARAAGYLSVLEAFGATLVTDTCWCMLGEPVVPTRCRTLMTNSGKYAHYAPGLVGRSVHFASLAECVDAACSGQASGRLPRWLQPACPVENPTHV</sequence>
<dbReference type="SUPFAM" id="SSF52016">
    <property type="entry name" value="LeuD/IlvD-like"/>
    <property type="match status" value="1"/>
</dbReference>
<feature type="domain" description="Phosphomevalonate dehydratase large subunit-like" evidence="4">
    <location>
        <begin position="174"/>
        <end position="576"/>
    </location>
</feature>
<dbReference type="Proteomes" id="UP000198606">
    <property type="component" value="Unassembled WGS sequence"/>
</dbReference>
<evidence type="ECO:0000256" key="1">
    <source>
        <dbReference type="ARBA" id="ARBA00023004"/>
    </source>
</evidence>
<dbReference type="PANTHER" id="PTHR36577">
    <property type="entry name" value="DUF521 DOMAIN PROTEIN (AFU_ORTHOLOGUE AFUA_6G00490)"/>
    <property type="match status" value="1"/>
</dbReference>
<dbReference type="GO" id="GO:0016829">
    <property type="term" value="F:lyase activity"/>
    <property type="evidence" value="ECO:0007669"/>
    <property type="project" value="UniProtKB-KW"/>
</dbReference>
<dbReference type="Gene3D" id="3.50.30.10">
    <property type="entry name" value="Phosphohistidine domain"/>
    <property type="match status" value="1"/>
</dbReference>
<dbReference type="InterPro" id="IPR012047">
    <property type="entry name" value="AcnX"/>
</dbReference>
<dbReference type="CDD" id="cd01356">
    <property type="entry name" value="AcnX_swivel"/>
    <property type="match status" value="1"/>
</dbReference>
<dbReference type="AlphaFoldDB" id="A0A1G8LWQ9"/>
<dbReference type="RefSeq" id="WP_084307904.1">
    <property type="nucleotide sequence ID" value="NZ_FNDG01000020.1"/>
</dbReference>